<protein>
    <submittedName>
        <fullName evidence="3">Uncharacterized protein</fullName>
    </submittedName>
</protein>
<dbReference type="OrthoDB" id="5811212at2"/>
<proteinExistence type="predicted"/>
<dbReference type="Proteomes" id="UP000219374">
    <property type="component" value="Unassembled WGS sequence"/>
</dbReference>
<evidence type="ECO:0000256" key="2">
    <source>
        <dbReference type="SAM" id="SignalP"/>
    </source>
</evidence>
<feature type="coiled-coil region" evidence="1">
    <location>
        <begin position="80"/>
        <end position="108"/>
    </location>
</feature>
<sequence>MTRTLVFVLLITCSGLGLAQDCALPKPKGNLATYSQLLSIQRLDGCFGGENDDSEIAGSIRKSKDAVGKLEEEVLTAEDYAALRNQAAQALMELAKSLKREEDSATDEWKQRIRLVAARLESAASQTALPDNQIFNAEEWKPDSGLAVLDGELRVGEPVDEDCKAGYTDACKSAQRSAGAILRHSLLANDMLGEVVRVARIVPKYRDLKVLDDKWTYYFEHGHSQYPWELFVNQAIFSRSNDCSKSDDDAGRSSIGSNANCFASPPNGQIILFHLDAAPEYAGSRNDEGSEFNAVALVEVIGYKWLKYAGDGSSGRTYGGSLIATVSPESSGKRVGWGAMVHLTEKFSVGIARRDLGRDGDETTWLVSADLGKLLDMTSLQERLDFRKLARTNP</sequence>
<keyword evidence="4" id="KW-1185">Reference proteome</keyword>
<keyword evidence="2" id="KW-0732">Signal</keyword>
<gene>
    <name evidence="3" type="ORF">SAMN06296416_108165</name>
</gene>
<feature type="chain" id="PRO_5012945014" evidence="2">
    <location>
        <begin position="20"/>
        <end position="394"/>
    </location>
</feature>
<dbReference type="EMBL" id="OCND01000008">
    <property type="protein sequence ID" value="SOD56080.1"/>
    <property type="molecule type" value="Genomic_DNA"/>
</dbReference>
<name>A0A286DBP6_9GAMM</name>
<keyword evidence="1" id="KW-0175">Coiled coil</keyword>
<accession>A0A286DBP6</accession>
<reference evidence="3 4" key="1">
    <citation type="submission" date="2017-09" db="EMBL/GenBank/DDBJ databases">
        <authorList>
            <person name="Ehlers B."/>
            <person name="Leendertz F.H."/>
        </authorList>
    </citation>
    <scope>NUCLEOTIDE SEQUENCE [LARGE SCALE GENOMIC DNA]</scope>
    <source>
        <strain evidence="3 4">CGMCC 1.10978</strain>
    </source>
</reference>
<dbReference type="RefSeq" id="WP_141400839.1">
    <property type="nucleotide sequence ID" value="NZ_OCND01000008.1"/>
</dbReference>
<organism evidence="3 4">
    <name type="scientific">Pseudoxanthomonas wuyuanensis</name>
    <dbReference type="NCBI Taxonomy" id="1073196"/>
    <lineage>
        <taxon>Bacteria</taxon>
        <taxon>Pseudomonadati</taxon>
        <taxon>Pseudomonadota</taxon>
        <taxon>Gammaproteobacteria</taxon>
        <taxon>Lysobacterales</taxon>
        <taxon>Lysobacteraceae</taxon>
        <taxon>Pseudoxanthomonas</taxon>
    </lineage>
</organism>
<evidence type="ECO:0000256" key="1">
    <source>
        <dbReference type="SAM" id="Coils"/>
    </source>
</evidence>
<evidence type="ECO:0000313" key="4">
    <source>
        <dbReference type="Proteomes" id="UP000219374"/>
    </source>
</evidence>
<dbReference type="AlphaFoldDB" id="A0A286DBP6"/>
<evidence type="ECO:0000313" key="3">
    <source>
        <dbReference type="EMBL" id="SOD56080.1"/>
    </source>
</evidence>
<feature type="signal peptide" evidence="2">
    <location>
        <begin position="1"/>
        <end position="19"/>
    </location>
</feature>